<dbReference type="PROSITE" id="PS51257">
    <property type="entry name" value="PROKAR_LIPOPROTEIN"/>
    <property type="match status" value="1"/>
</dbReference>
<evidence type="ECO:0000313" key="2">
    <source>
        <dbReference type="EMBL" id="GAI15454.1"/>
    </source>
</evidence>
<name>X1NA04_9ZZZZ</name>
<proteinExistence type="predicted"/>
<comment type="caution">
    <text evidence="2">The sequence shown here is derived from an EMBL/GenBank/DDBJ whole genome shotgun (WGS) entry which is preliminary data.</text>
</comment>
<feature type="transmembrane region" description="Helical" evidence="1">
    <location>
        <begin position="12"/>
        <end position="33"/>
    </location>
</feature>
<feature type="non-terminal residue" evidence="2">
    <location>
        <position position="84"/>
    </location>
</feature>
<evidence type="ECO:0000256" key="1">
    <source>
        <dbReference type="SAM" id="Phobius"/>
    </source>
</evidence>
<sequence>MLLVREDIDWMLAFFLICFTCGCGLIIYLIIYYSRPEDRCVHCYTVVIPEAPGYQQPPAQPYEVQTSQQNIYEVSQNQFIAPKE</sequence>
<dbReference type="EMBL" id="BARV01005481">
    <property type="protein sequence ID" value="GAI15454.1"/>
    <property type="molecule type" value="Genomic_DNA"/>
</dbReference>
<reference evidence="2" key="1">
    <citation type="journal article" date="2014" name="Front. Microbiol.">
        <title>High frequency of phylogenetically diverse reductive dehalogenase-homologous genes in deep subseafloor sedimentary metagenomes.</title>
        <authorList>
            <person name="Kawai M."/>
            <person name="Futagami T."/>
            <person name="Toyoda A."/>
            <person name="Takaki Y."/>
            <person name="Nishi S."/>
            <person name="Hori S."/>
            <person name="Arai W."/>
            <person name="Tsubouchi T."/>
            <person name="Morono Y."/>
            <person name="Uchiyama I."/>
            <person name="Ito T."/>
            <person name="Fujiyama A."/>
            <person name="Inagaki F."/>
            <person name="Takami H."/>
        </authorList>
    </citation>
    <scope>NUCLEOTIDE SEQUENCE</scope>
    <source>
        <strain evidence="2">Expedition CK06-06</strain>
    </source>
</reference>
<accession>X1NA04</accession>
<keyword evidence="1" id="KW-1133">Transmembrane helix</keyword>
<dbReference type="AlphaFoldDB" id="X1NA04"/>
<keyword evidence="1" id="KW-0812">Transmembrane</keyword>
<gene>
    <name evidence="2" type="ORF">S06H3_11361</name>
</gene>
<keyword evidence="1" id="KW-0472">Membrane</keyword>
<organism evidence="2">
    <name type="scientific">marine sediment metagenome</name>
    <dbReference type="NCBI Taxonomy" id="412755"/>
    <lineage>
        <taxon>unclassified sequences</taxon>
        <taxon>metagenomes</taxon>
        <taxon>ecological metagenomes</taxon>
    </lineage>
</organism>
<protein>
    <submittedName>
        <fullName evidence="2">Uncharacterized protein</fullName>
    </submittedName>
</protein>